<dbReference type="EMBL" id="QUSY01000159">
    <property type="protein sequence ID" value="RHY32149.1"/>
    <property type="molecule type" value="Genomic_DNA"/>
</dbReference>
<dbReference type="VEuPathDB" id="FungiDB:H310_04893"/>
<dbReference type="VEuPathDB" id="FungiDB:H310_04892"/>
<organism evidence="2 3">
    <name type="scientific">Aphanomyces invadans</name>
    <dbReference type="NCBI Taxonomy" id="157072"/>
    <lineage>
        <taxon>Eukaryota</taxon>
        <taxon>Sar</taxon>
        <taxon>Stramenopiles</taxon>
        <taxon>Oomycota</taxon>
        <taxon>Saprolegniomycetes</taxon>
        <taxon>Saprolegniales</taxon>
        <taxon>Verrucalvaceae</taxon>
        <taxon>Aphanomyces</taxon>
    </lineage>
</organism>
<reference evidence="2 3" key="1">
    <citation type="submission" date="2018-08" db="EMBL/GenBank/DDBJ databases">
        <title>Aphanomyces genome sequencing and annotation.</title>
        <authorList>
            <person name="Minardi D."/>
            <person name="Oidtmann B."/>
            <person name="Van Der Giezen M."/>
            <person name="Studholme D.J."/>
        </authorList>
    </citation>
    <scope>NUCLEOTIDE SEQUENCE [LARGE SCALE GENOMIC DNA]</scope>
    <source>
        <strain evidence="2 3">NJM0002</strain>
    </source>
</reference>
<evidence type="ECO:0000313" key="2">
    <source>
        <dbReference type="EMBL" id="RHY32149.1"/>
    </source>
</evidence>
<dbReference type="AlphaFoldDB" id="A0A3R7D3J4"/>
<evidence type="ECO:0000313" key="3">
    <source>
        <dbReference type="Proteomes" id="UP000285060"/>
    </source>
</evidence>
<evidence type="ECO:0000256" key="1">
    <source>
        <dbReference type="SAM" id="MobiDB-lite"/>
    </source>
</evidence>
<accession>A0A3R7D3J4</accession>
<feature type="compositionally biased region" description="Polar residues" evidence="1">
    <location>
        <begin position="132"/>
        <end position="143"/>
    </location>
</feature>
<feature type="compositionally biased region" description="Acidic residues" evidence="1">
    <location>
        <begin position="110"/>
        <end position="119"/>
    </location>
</feature>
<protein>
    <submittedName>
        <fullName evidence="2">Uncharacterized protein</fullName>
    </submittedName>
</protein>
<keyword evidence="3" id="KW-1185">Reference proteome</keyword>
<feature type="compositionally biased region" description="Basic and acidic residues" evidence="1">
    <location>
        <begin position="120"/>
        <end position="131"/>
    </location>
</feature>
<feature type="compositionally biased region" description="Basic and acidic residues" evidence="1">
    <location>
        <begin position="145"/>
        <end position="158"/>
    </location>
</feature>
<name>A0A3R7D3J4_9STRA</name>
<comment type="caution">
    <text evidence="2">The sequence shown here is derived from an EMBL/GenBank/DDBJ whole genome shotgun (WGS) entry which is preliminary data.</text>
</comment>
<proteinExistence type="predicted"/>
<sequence length="243" mass="26887">MRCTHECVTLTVEMNVVHGIDITPLEGWMTKYKSKGKFFGTSNKRWFKVNVATDDNASHIQRLTLSYFKSKYSHLCIVSLTAEVAEVKPPLKPRDLLPRDESQNALQFSDSDDSDDEDGNDAKASTDERDVNSFQGSNNSFTDAKQLDEHEDATEVQRFEPSPTRPTPNSDYFDDDVADSPKKPASPPKPAPSSTVRADNNFVTEDWDDDDQPVVAKAAAAPSKAPPQAGVAADANFVTEDWD</sequence>
<dbReference type="Proteomes" id="UP000285060">
    <property type="component" value="Unassembled WGS sequence"/>
</dbReference>
<feature type="region of interest" description="Disordered" evidence="1">
    <location>
        <begin position="92"/>
        <end position="211"/>
    </location>
</feature>
<gene>
    <name evidence="2" type="ORF">DYB32_002816</name>
</gene>
<feature type="compositionally biased region" description="Basic and acidic residues" evidence="1">
    <location>
        <begin position="92"/>
        <end position="102"/>
    </location>
</feature>